<dbReference type="PANTHER" id="PTHR30290:SF64">
    <property type="entry name" value="ABC TRANSPORTER PERIPLASMIC BINDING PROTEIN"/>
    <property type="match status" value="1"/>
</dbReference>
<dbReference type="CDD" id="cd08497">
    <property type="entry name" value="MbnE-like"/>
    <property type="match status" value="1"/>
</dbReference>
<dbReference type="GO" id="GO:0043190">
    <property type="term" value="C:ATP-binding cassette (ABC) transporter complex"/>
    <property type="evidence" value="ECO:0007669"/>
    <property type="project" value="InterPro"/>
</dbReference>
<evidence type="ECO:0000313" key="3">
    <source>
        <dbReference type="EMBL" id="OIQ93690.1"/>
    </source>
</evidence>
<dbReference type="PIRSF" id="PIRSF002741">
    <property type="entry name" value="MppA"/>
    <property type="match status" value="1"/>
</dbReference>
<dbReference type="SUPFAM" id="SSF53850">
    <property type="entry name" value="Periplasmic binding protein-like II"/>
    <property type="match status" value="1"/>
</dbReference>
<dbReference type="Pfam" id="PF00496">
    <property type="entry name" value="SBP_bac_5"/>
    <property type="match status" value="1"/>
</dbReference>
<gene>
    <name evidence="3" type="primary">appA_2</name>
    <name evidence="3" type="ORF">GALL_243720</name>
</gene>
<organism evidence="3">
    <name type="scientific">mine drainage metagenome</name>
    <dbReference type="NCBI Taxonomy" id="410659"/>
    <lineage>
        <taxon>unclassified sequences</taxon>
        <taxon>metagenomes</taxon>
        <taxon>ecological metagenomes</taxon>
    </lineage>
</organism>
<protein>
    <submittedName>
        <fullName evidence="3">Oligopeptide-binding protein AppA</fullName>
    </submittedName>
</protein>
<dbReference type="GO" id="GO:1904680">
    <property type="term" value="F:peptide transmembrane transporter activity"/>
    <property type="evidence" value="ECO:0007669"/>
    <property type="project" value="TreeGrafter"/>
</dbReference>
<dbReference type="GO" id="GO:0042884">
    <property type="term" value="P:microcin transport"/>
    <property type="evidence" value="ECO:0007669"/>
    <property type="project" value="TreeGrafter"/>
</dbReference>
<dbReference type="Gene3D" id="3.10.105.10">
    <property type="entry name" value="Dipeptide-binding Protein, Domain 3"/>
    <property type="match status" value="1"/>
</dbReference>
<comment type="caution">
    <text evidence="3">The sequence shown here is derived from an EMBL/GenBank/DDBJ whole genome shotgun (WGS) entry which is preliminary data.</text>
</comment>
<dbReference type="Gene3D" id="3.40.190.10">
    <property type="entry name" value="Periplasmic binding protein-like II"/>
    <property type="match status" value="1"/>
</dbReference>
<name>A0A1J5REA4_9ZZZZ</name>
<proteinExistence type="predicted"/>
<evidence type="ECO:0000256" key="1">
    <source>
        <dbReference type="ARBA" id="ARBA00022729"/>
    </source>
</evidence>
<dbReference type="InterPro" id="IPR000914">
    <property type="entry name" value="SBP_5_dom"/>
</dbReference>
<dbReference type="GO" id="GO:0015833">
    <property type="term" value="P:peptide transport"/>
    <property type="evidence" value="ECO:0007669"/>
    <property type="project" value="TreeGrafter"/>
</dbReference>
<dbReference type="InterPro" id="IPR039424">
    <property type="entry name" value="SBP_5"/>
</dbReference>
<dbReference type="AlphaFoldDB" id="A0A1J5REA4"/>
<evidence type="ECO:0000259" key="2">
    <source>
        <dbReference type="Pfam" id="PF00496"/>
    </source>
</evidence>
<accession>A0A1J5REA4</accession>
<sequence length="610" mass="68338">MPLKLSAALLAGLLAASPALARADTVQTVSGLSMYGTPKYGPGFTHFDYVNPNAPKGGTVRLAALGTYDSFNPFIVKGLPAAGIDQTFDTLLASSADEPFSEYGLVAESMEVPPDRGWVVFNLRPQARFHDGSPITADDVLFSFQILRAKGSPNYRAYYQNVVKAEKLADRKVRFTFAPGDNRELPLILGQLPILSQKYWRHRAFDQTSLEPPLGSGPYQVASFDAGKRVVLQRVKNYWAKDLPVNRGLYNFDRIQIDYYRDSTVALEAFKAGDYDYRPENESKKWATAYDFPAVRNGEALVRTFPNQRPTGMQGYVFNLRRPLFRDDRVRNALTYAFDFEWTNKNLFYGQYQRTASYFSNSDLAAAGLPQGEELKVLEPLKTEIPPQVFTTVYQPPGTDGSDYGVRKNLHIAAALLHQAGWVVKDGRLVNGATGQPFRFEILLDQPVWERITLPFVQNLKRLGISASVRTVDSAQYKNRLDNFDFDMVVDVKPESLSPGNEQREFWGSASADQPGSANLAGVKNPAVDQLIASLVAAPDRAALVARAHALDRVLLWNHYMIPHWHIGYDRVAFWNMFGMPPTVPRQGVQFSAWWIDPVRAATLATRRKH</sequence>
<dbReference type="EMBL" id="MLJW01000202">
    <property type="protein sequence ID" value="OIQ93690.1"/>
    <property type="molecule type" value="Genomic_DNA"/>
</dbReference>
<feature type="domain" description="Solute-binding protein family 5" evidence="2">
    <location>
        <begin position="105"/>
        <end position="491"/>
    </location>
</feature>
<reference evidence="3" key="1">
    <citation type="submission" date="2016-10" db="EMBL/GenBank/DDBJ databases">
        <title>Sequence of Gallionella enrichment culture.</title>
        <authorList>
            <person name="Poehlein A."/>
            <person name="Muehling M."/>
            <person name="Daniel R."/>
        </authorList>
    </citation>
    <scope>NUCLEOTIDE SEQUENCE</scope>
</reference>
<dbReference type="PANTHER" id="PTHR30290">
    <property type="entry name" value="PERIPLASMIC BINDING COMPONENT OF ABC TRANSPORTER"/>
    <property type="match status" value="1"/>
</dbReference>
<dbReference type="GO" id="GO:0030288">
    <property type="term" value="C:outer membrane-bounded periplasmic space"/>
    <property type="evidence" value="ECO:0007669"/>
    <property type="project" value="TreeGrafter"/>
</dbReference>
<keyword evidence="1" id="KW-0732">Signal</keyword>
<dbReference type="FunFam" id="3.10.105.10:FF:000005">
    <property type="entry name" value="ABC transporter substrate-binding protein"/>
    <property type="match status" value="1"/>
</dbReference>
<dbReference type="InterPro" id="IPR030678">
    <property type="entry name" value="Peptide/Ni-bd"/>
</dbReference>